<dbReference type="PANTHER" id="PTHR44227:SF3">
    <property type="entry name" value="PROTEIN O-MANNOSYL-TRANSFERASE TMTC4"/>
    <property type="match status" value="1"/>
</dbReference>
<dbReference type="Pfam" id="PF13181">
    <property type="entry name" value="TPR_8"/>
    <property type="match status" value="2"/>
</dbReference>
<evidence type="ECO:0000313" key="4">
    <source>
        <dbReference type="EMBL" id="GGY05391.1"/>
    </source>
</evidence>
<sequence length="240" mass="26197">MWIGGCLAAFALDAFAADSVPDLAKIRAQLAVEYARAGSYRFALDAANEAIRIAPGYAEGWLSRAWVHSGLRMEREADADYRKALSIEPDNPAGNNNYGSFLCDHGKAAESLAYFRRAIANPLYETPALAWVNMARCHLALDRKDEANEDLLAALSARPDYPPALKALAALHLALGHVKLASFYFDRLAGNPDALGPEDLMVGIRLARLNGNRVREEALAARLKGRYPDSRQTQQLLSGT</sequence>
<protein>
    <submittedName>
        <fullName evidence="4">Type IV pilus biogenesis/stability protein PilW</fullName>
    </submittedName>
</protein>
<dbReference type="InterPro" id="IPR011990">
    <property type="entry name" value="TPR-like_helical_dom_sf"/>
</dbReference>
<feature type="chain" id="PRO_5037553790" evidence="3">
    <location>
        <begin position="17"/>
        <end position="240"/>
    </location>
</feature>
<feature type="signal peptide" evidence="3">
    <location>
        <begin position="1"/>
        <end position="16"/>
    </location>
</feature>
<proteinExistence type="predicted"/>
<keyword evidence="1" id="KW-0677">Repeat</keyword>
<dbReference type="AlphaFoldDB" id="A0A918NY93"/>
<dbReference type="Gene3D" id="1.25.40.10">
    <property type="entry name" value="Tetratricopeptide repeat domain"/>
    <property type="match status" value="1"/>
</dbReference>
<evidence type="ECO:0000313" key="5">
    <source>
        <dbReference type="Proteomes" id="UP000645257"/>
    </source>
</evidence>
<evidence type="ECO:0000256" key="2">
    <source>
        <dbReference type="ARBA" id="ARBA00022803"/>
    </source>
</evidence>
<dbReference type="InterPro" id="IPR052346">
    <property type="entry name" value="O-mannosyl-transferase_TMTC"/>
</dbReference>
<keyword evidence="2" id="KW-0802">TPR repeat</keyword>
<dbReference type="InterPro" id="IPR013360">
    <property type="entry name" value="Pilus_4_PilW"/>
</dbReference>
<dbReference type="SUPFAM" id="SSF48452">
    <property type="entry name" value="TPR-like"/>
    <property type="match status" value="1"/>
</dbReference>
<reference evidence="4" key="2">
    <citation type="submission" date="2020-09" db="EMBL/GenBank/DDBJ databases">
        <authorList>
            <person name="Sun Q."/>
            <person name="Kim S."/>
        </authorList>
    </citation>
    <scope>NUCLEOTIDE SEQUENCE</scope>
    <source>
        <strain evidence="4">KCTC 32182</strain>
    </source>
</reference>
<keyword evidence="5" id="KW-1185">Reference proteome</keyword>
<reference evidence="4" key="1">
    <citation type="journal article" date="2014" name="Int. J. Syst. Evol. Microbiol.">
        <title>Complete genome sequence of Corynebacterium casei LMG S-19264T (=DSM 44701T), isolated from a smear-ripened cheese.</title>
        <authorList>
            <consortium name="US DOE Joint Genome Institute (JGI-PGF)"/>
            <person name="Walter F."/>
            <person name="Albersmeier A."/>
            <person name="Kalinowski J."/>
            <person name="Ruckert C."/>
        </authorList>
    </citation>
    <scope>NUCLEOTIDE SEQUENCE</scope>
    <source>
        <strain evidence="4">KCTC 32182</strain>
    </source>
</reference>
<accession>A0A918NY93</accession>
<dbReference type="SMART" id="SM00028">
    <property type="entry name" value="TPR"/>
    <property type="match status" value="3"/>
</dbReference>
<gene>
    <name evidence="4" type="ORF">GCM10011289_05050</name>
</gene>
<dbReference type="NCBIfam" id="TIGR02521">
    <property type="entry name" value="type_IV_pilW"/>
    <property type="match status" value="1"/>
</dbReference>
<evidence type="ECO:0000256" key="1">
    <source>
        <dbReference type="ARBA" id="ARBA00022737"/>
    </source>
</evidence>
<evidence type="ECO:0000256" key="3">
    <source>
        <dbReference type="SAM" id="SignalP"/>
    </source>
</evidence>
<dbReference type="Proteomes" id="UP000645257">
    <property type="component" value="Unassembled WGS sequence"/>
</dbReference>
<dbReference type="PANTHER" id="PTHR44227">
    <property type="match status" value="1"/>
</dbReference>
<keyword evidence="3" id="KW-0732">Signal</keyword>
<organism evidence="4 5">
    <name type="scientific">Paludibacterium paludis</name>
    <dbReference type="NCBI Taxonomy" id="1225769"/>
    <lineage>
        <taxon>Bacteria</taxon>
        <taxon>Pseudomonadati</taxon>
        <taxon>Pseudomonadota</taxon>
        <taxon>Betaproteobacteria</taxon>
        <taxon>Neisseriales</taxon>
        <taxon>Chromobacteriaceae</taxon>
        <taxon>Paludibacterium</taxon>
    </lineage>
</organism>
<comment type="caution">
    <text evidence="4">The sequence shown here is derived from an EMBL/GenBank/DDBJ whole genome shotgun (WGS) entry which is preliminary data.</text>
</comment>
<dbReference type="InterPro" id="IPR019734">
    <property type="entry name" value="TPR_rpt"/>
</dbReference>
<name>A0A918NY93_9NEIS</name>
<dbReference type="EMBL" id="BMYX01000001">
    <property type="protein sequence ID" value="GGY05391.1"/>
    <property type="molecule type" value="Genomic_DNA"/>
</dbReference>